<keyword evidence="3" id="KW-1185">Reference proteome</keyword>
<dbReference type="KEGG" id="ola:101163118"/>
<accession>H2M6Z8</accession>
<feature type="transmembrane region" description="Helical" evidence="1">
    <location>
        <begin position="251"/>
        <end position="268"/>
    </location>
</feature>
<dbReference type="eggNOG" id="ENOG502QVK8">
    <property type="taxonomic scope" value="Eukaryota"/>
</dbReference>
<dbReference type="GeneID" id="101163118"/>
<dbReference type="PANTHER" id="PTHR21615:SF2">
    <property type="entry name" value="CYCLIN N-TERMINAL DOMAIN-CONTAINING PROTEIN 1"/>
    <property type="match status" value="1"/>
</dbReference>
<dbReference type="Gene3D" id="1.10.472.10">
    <property type="entry name" value="Cyclin-like"/>
    <property type="match status" value="1"/>
</dbReference>
<dbReference type="SUPFAM" id="SSF47954">
    <property type="entry name" value="Cyclin-like"/>
    <property type="match status" value="1"/>
</dbReference>
<evidence type="ECO:0000313" key="2">
    <source>
        <dbReference type="Ensembl" id="ENSORLP00000014247.2"/>
    </source>
</evidence>
<dbReference type="InParanoid" id="H2M6Z8"/>
<dbReference type="STRING" id="8090.ENSORLP00000014247"/>
<keyword evidence="1" id="KW-1133">Transmembrane helix</keyword>
<dbReference type="OrthoDB" id="9983043at2759"/>
<organism evidence="2 3">
    <name type="scientific">Oryzias latipes</name>
    <name type="common">Japanese rice fish</name>
    <name type="synonym">Japanese killifish</name>
    <dbReference type="NCBI Taxonomy" id="8090"/>
    <lineage>
        <taxon>Eukaryota</taxon>
        <taxon>Metazoa</taxon>
        <taxon>Chordata</taxon>
        <taxon>Craniata</taxon>
        <taxon>Vertebrata</taxon>
        <taxon>Euteleostomi</taxon>
        <taxon>Actinopterygii</taxon>
        <taxon>Neopterygii</taxon>
        <taxon>Teleostei</taxon>
        <taxon>Neoteleostei</taxon>
        <taxon>Acanthomorphata</taxon>
        <taxon>Ovalentaria</taxon>
        <taxon>Atherinomorphae</taxon>
        <taxon>Beloniformes</taxon>
        <taxon>Adrianichthyidae</taxon>
        <taxon>Oryziinae</taxon>
        <taxon>Oryzias</taxon>
    </lineage>
</organism>
<dbReference type="HOGENOM" id="CLU_072822_0_0_1"/>
<proteinExistence type="predicted"/>
<dbReference type="RefSeq" id="XP_004080647.1">
    <property type="nucleotide sequence ID" value="XM_004080599.4"/>
</dbReference>
<protein>
    <submittedName>
        <fullName evidence="2">Cyclin N-terminal domain containing 1</fullName>
    </submittedName>
</protein>
<reference evidence="2" key="2">
    <citation type="submission" date="2025-08" db="UniProtKB">
        <authorList>
            <consortium name="Ensembl"/>
        </authorList>
    </citation>
    <scope>IDENTIFICATION</scope>
    <source>
        <strain evidence="2">Hd-rR</strain>
    </source>
</reference>
<keyword evidence="1" id="KW-0472">Membrane</keyword>
<evidence type="ECO:0000256" key="1">
    <source>
        <dbReference type="SAM" id="Phobius"/>
    </source>
</evidence>
<reference evidence="2" key="3">
    <citation type="submission" date="2025-09" db="UniProtKB">
        <authorList>
            <consortium name="Ensembl"/>
        </authorList>
    </citation>
    <scope>IDENTIFICATION</scope>
    <source>
        <strain evidence="2">Hd-rR</strain>
    </source>
</reference>
<keyword evidence="1" id="KW-0812">Transmembrane</keyword>
<dbReference type="AlphaFoldDB" id="H2M6Z8"/>
<sequence length="308" mass="34600">MAKRLLRSRERLSLKFGQASFELLGDFLINFNQKNKENLDSLSKCCGSFKLKPLLDCIFLICQELKLDPAVGYHATELLQRFMVKHLSDLLVTPETSAAAASEPRNLEDSIFDQLKEKFPLIVFSCVQLANKMSLNHHMIDTGTAVSFLHLLGLSVSKKTILESELMVFKGLEFKLIYPNPLTSVETLLEVLGHNDPSVPVKRLYHLCRHVLQFITLQKAAIYDSLLKVTTQRASPSKEQREKFVTVTEDCMLLGVGVIAVAVFILYIRKWEQVIGELSHITGISVKSISDFAHVTLAHIVGFLCPAE</sequence>
<reference evidence="2 3" key="1">
    <citation type="journal article" date="2007" name="Nature">
        <title>The medaka draft genome and insights into vertebrate genome evolution.</title>
        <authorList>
            <person name="Kasahara M."/>
            <person name="Naruse K."/>
            <person name="Sasaki S."/>
            <person name="Nakatani Y."/>
            <person name="Qu W."/>
            <person name="Ahsan B."/>
            <person name="Yamada T."/>
            <person name="Nagayasu Y."/>
            <person name="Doi K."/>
            <person name="Kasai Y."/>
            <person name="Jindo T."/>
            <person name="Kobayashi D."/>
            <person name="Shimada A."/>
            <person name="Toyoda A."/>
            <person name="Kuroki Y."/>
            <person name="Fujiyama A."/>
            <person name="Sasaki T."/>
            <person name="Shimizu A."/>
            <person name="Asakawa S."/>
            <person name="Shimizu N."/>
            <person name="Hashimoto S."/>
            <person name="Yang J."/>
            <person name="Lee Y."/>
            <person name="Matsushima K."/>
            <person name="Sugano S."/>
            <person name="Sakaizumi M."/>
            <person name="Narita T."/>
            <person name="Ohishi K."/>
            <person name="Haga S."/>
            <person name="Ohta F."/>
            <person name="Nomoto H."/>
            <person name="Nogata K."/>
            <person name="Morishita T."/>
            <person name="Endo T."/>
            <person name="Shin-I T."/>
            <person name="Takeda H."/>
            <person name="Morishita S."/>
            <person name="Kohara Y."/>
        </authorList>
    </citation>
    <scope>NUCLEOTIDE SEQUENCE [LARGE SCALE GENOMIC DNA]</scope>
    <source>
        <strain evidence="2 3">Hd-rR</strain>
    </source>
</reference>
<dbReference type="GeneTree" id="ENSGT00440000033966"/>
<dbReference type="Bgee" id="ENSORLG00000011377">
    <property type="expression patterns" value="Expressed in testis and 5 other cell types or tissues"/>
</dbReference>
<name>H2M6Z8_ORYLA</name>
<dbReference type="CTD" id="124817"/>
<dbReference type="PANTHER" id="PTHR21615">
    <property type="entry name" value="CYCLIN N-TERMINAL DOMAIN-CONTAINING PROTEIN 1"/>
    <property type="match status" value="1"/>
</dbReference>
<dbReference type="InterPro" id="IPR036915">
    <property type="entry name" value="Cyclin-like_sf"/>
</dbReference>
<gene>
    <name evidence="2" type="primary">CNTD1</name>
</gene>
<dbReference type="GO" id="GO:0035861">
    <property type="term" value="C:site of double-strand break"/>
    <property type="evidence" value="ECO:0000318"/>
    <property type="project" value="GO_Central"/>
</dbReference>
<dbReference type="GO" id="GO:0007131">
    <property type="term" value="P:reciprocal meiotic recombination"/>
    <property type="evidence" value="ECO:0000318"/>
    <property type="project" value="GO_Central"/>
</dbReference>
<evidence type="ECO:0000313" key="3">
    <source>
        <dbReference type="Proteomes" id="UP000001038"/>
    </source>
</evidence>
<dbReference type="Ensembl" id="ENSORLT00000014248.2">
    <property type="protein sequence ID" value="ENSORLP00000014247.2"/>
    <property type="gene ID" value="ENSORLG00000011377.2"/>
</dbReference>
<dbReference type="Proteomes" id="UP000001038">
    <property type="component" value="Chromosome 19"/>
</dbReference>